<dbReference type="Proteomes" id="UP000034913">
    <property type="component" value="Unassembled WGS sequence"/>
</dbReference>
<protein>
    <recommendedName>
        <fullName evidence="3">LysM domain-containing protein</fullName>
    </recommendedName>
</protein>
<reference evidence="4 5" key="1">
    <citation type="journal article" date="2015" name="Nature">
        <title>rRNA introns, odd ribosomes, and small enigmatic genomes across a large radiation of phyla.</title>
        <authorList>
            <person name="Brown C.T."/>
            <person name="Hug L.A."/>
            <person name="Thomas B.C."/>
            <person name="Sharon I."/>
            <person name="Castelle C.J."/>
            <person name="Singh A."/>
            <person name="Wilkins M.J."/>
            <person name="Williams K.H."/>
            <person name="Banfield J.F."/>
        </authorList>
    </citation>
    <scope>NUCLEOTIDE SEQUENCE [LARGE SCALE GENOMIC DNA]</scope>
</reference>
<gene>
    <name evidence="4" type="ORF">VF00_C0010G0001</name>
</gene>
<dbReference type="CDD" id="cd00118">
    <property type="entry name" value="LysM"/>
    <property type="match status" value="1"/>
</dbReference>
<keyword evidence="1" id="KW-0472">Membrane</keyword>
<feature type="domain" description="LysM" evidence="3">
    <location>
        <begin position="322"/>
        <end position="366"/>
    </location>
</feature>
<organism evidence="4 5">
    <name type="scientific">candidate division Kazan bacterium GW2011_GWB1_52_7</name>
    <dbReference type="NCBI Taxonomy" id="1620414"/>
    <lineage>
        <taxon>Bacteria</taxon>
        <taxon>Bacteria division Kazan-3B-28</taxon>
    </lineage>
</organism>
<evidence type="ECO:0000313" key="4">
    <source>
        <dbReference type="EMBL" id="KKW26340.1"/>
    </source>
</evidence>
<evidence type="ECO:0000313" key="5">
    <source>
        <dbReference type="Proteomes" id="UP000034913"/>
    </source>
</evidence>
<dbReference type="Gene3D" id="3.10.350.10">
    <property type="entry name" value="LysM domain"/>
    <property type="match status" value="1"/>
</dbReference>
<dbReference type="EMBL" id="LCRB01000010">
    <property type="protein sequence ID" value="KKW26340.1"/>
    <property type="molecule type" value="Genomic_DNA"/>
</dbReference>
<comment type="caution">
    <text evidence="4">The sequence shown here is derived from an EMBL/GenBank/DDBJ whole genome shotgun (WGS) entry which is preliminary data.</text>
</comment>
<dbReference type="InterPro" id="IPR018392">
    <property type="entry name" value="LysM"/>
</dbReference>
<sequence>MTKPVIGMALSAVLAAWWLPIFALAQTGGVGVIPKPVEGQPPRSWFVHTLRPGESTTDTLVINNNSPRTKSVVVEALDAVNTTEGGYTLVKTAADNREVGSWIKLEQTNLILAPNTSAEVPFTITVPGDTGPGQHSGGIVIYERAGGQAGGNINFQIRVGARVYITVPGEITRKLSFDKVDYKIDKSGLTFNITAKNESNINIEPALDIKLQGIFGSRTEEMNENGTYLPGSVMNITKVWDRPAPKFGYYRIAVVAHTWTVDEVQLDGTVKKLPDERFEYKFSFWVGTKYLGWWLLGLGLAWLKYRWWVWWLDRRKYRLKTITHTVQKGETVMHIAEHTNVLPQQLIRFNQLTWPHAINAGDKLFIPVGLLSPSELSEKRRREPMPAWWRYLVSGRTSLYRPGGRK</sequence>
<feature type="signal peptide" evidence="2">
    <location>
        <begin position="1"/>
        <end position="25"/>
    </location>
</feature>
<accession>A0A0G1X678</accession>
<dbReference type="InterPro" id="IPR013783">
    <property type="entry name" value="Ig-like_fold"/>
</dbReference>
<dbReference type="Pfam" id="PF01476">
    <property type="entry name" value="LysM"/>
    <property type="match status" value="1"/>
</dbReference>
<evidence type="ECO:0000256" key="2">
    <source>
        <dbReference type="SAM" id="SignalP"/>
    </source>
</evidence>
<keyword evidence="1" id="KW-1133">Transmembrane helix</keyword>
<dbReference type="InterPro" id="IPR036779">
    <property type="entry name" value="LysM_dom_sf"/>
</dbReference>
<dbReference type="AlphaFoldDB" id="A0A0G1X678"/>
<evidence type="ECO:0000259" key="3">
    <source>
        <dbReference type="PROSITE" id="PS51782"/>
    </source>
</evidence>
<dbReference type="PROSITE" id="PS51782">
    <property type="entry name" value="LYSM"/>
    <property type="match status" value="1"/>
</dbReference>
<keyword evidence="2" id="KW-0732">Signal</keyword>
<keyword evidence="1" id="KW-0812">Transmembrane</keyword>
<dbReference type="SUPFAM" id="SSF54106">
    <property type="entry name" value="LysM domain"/>
    <property type="match status" value="1"/>
</dbReference>
<evidence type="ECO:0000256" key="1">
    <source>
        <dbReference type="SAM" id="Phobius"/>
    </source>
</evidence>
<proteinExistence type="predicted"/>
<dbReference type="Gene3D" id="2.60.40.10">
    <property type="entry name" value="Immunoglobulins"/>
    <property type="match status" value="1"/>
</dbReference>
<name>A0A0G1X678_UNCK3</name>
<feature type="transmembrane region" description="Helical" evidence="1">
    <location>
        <begin position="291"/>
        <end position="312"/>
    </location>
</feature>
<feature type="chain" id="PRO_5002540765" description="LysM domain-containing protein" evidence="2">
    <location>
        <begin position="26"/>
        <end position="406"/>
    </location>
</feature>
<dbReference type="SMART" id="SM00257">
    <property type="entry name" value="LysM"/>
    <property type="match status" value="1"/>
</dbReference>